<dbReference type="STRING" id="1144672.F966_03477"/>
<evidence type="ECO:0008006" key="3">
    <source>
        <dbReference type="Google" id="ProtNLM"/>
    </source>
</evidence>
<dbReference type="Proteomes" id="UP000013209">
    <property type="component" value="Unassembled WGS sequence"/>
</dbReference>
<dbReference type="EMBL" id="APPH01000020">
    <property type="protein sequence ID" value="ENV07620.1"/>
    <property type="molecule type" value="Genomic_DNA"/>
</dbReference>
<accession>N8XKN3</accession>
<organism evidence="1 2">
    <name type="scientific">Acinetobacter higginsii</name>
    <dbReference type="NCBI Taxonomy" id="70347"/>
    <lineage>
        <taxon>Bacteria</taxon>
        <taxon>Pseudomonadati</taxon>
        <taxon>Pseudomonadota</taxon>
        <taxon>Gammaproteobacteria</taxon>
        <taxon>Moraxellales</taxon>
        <taxon>Moraxellaceae</taxon>
        <taxon>Acinetobacter</taxon>
    </lineage>
</organism>
<gene>
    <name evidence="1" type="ORF">F966_03477</name>
</gene>
<evidence type="ECO:0000313" key="1">
    <source>
        <dbReference type="EMBL" id="ENV07620.1"/>
    </source>
</evidence>
<dbReference type="HOGENOM" id="CLU_069985_1_0_6"/>
<dbReference type="InterPro" id="IPR016084">
    <property type="entry name" value="Haem_Oase-like_multi-hlx"/>
</dbReference>
<dbReference type="Gene3D" id="1.20.910.10">
    <property type="entry name" value="Heme oxygenase-like"/>
    <property type="match status" value="1"/>
</dbReference>
<evidence type="ECO:0000313" key="2">
    <source>
        <dbReference type="Proteomes" id="UP000013209"/>
    </source>
</evidence>
<comment type="caution">
    <text evidence="1">The sequence shown here is derived from an EMBL/GenBank/DDBJ whole genome shotgun (WGS) entry which is preliminary data.</text>
</comment>
<sequence length="225" mass="26487">MIKIKELIMSERIVLDKSKLLDTLDSTSISLKNKLVFLPFIAHFVMNFGDFNKYVLPFKAPTNELENLVNIHAAEDAEHWIWYLHDLEKLSYDLPEKFTTTLKKLWSKENEENQILFFELVHLVHNQPANIRLAIIEAIEITGHIIFSKLRDITQHSNYQLSYCGDIHYHKETGHTIGAEEKIIDQLTFSTYESEIATQSIKQVFKAFSRWYQYLDFLICTHHRS</sequence>
<dbReference type="eggNOG" id="COG2072">
    <property type="taxonomic scope" value="Bacteria"/>
</dbReference>
<dbReference type="AlphaFoldDB" id="N8XKN3"/>
<proteinExistence type="predicted"/>
<dbReference type="PATRIC" id="fig|1144672.3.peg.3352"/>
<reference evidence="1 2" key="1">
    <citation type="submission" date="2013-02" db="EMBL/GenBank/DDBJ databases">
        <title>The Genome Sequence of Acinetobacter sp. CIP 56.2.</title>
        <authorList>
            <consortium name="The Broad Institute Genome Sequencing Platform"/>
            <consortium name="The Broad Institute Genome Sequencing Center for Infectious Disease"/>
            <person name="Cerqueira G."/>
            <person name="Feldgarden M."/>
            <person name="Courvalin P."/>
            <person name="Perichon B."/>
            <person name="Grillot-Courvalin C."/>
            <person name="Clermont D."/>
            <person name="Rocha E."/>
            <person name="Yoon E.-J."/>
            <person name="Nemec A."/>
            <person name="Walker B."/>
            <person name="Young S.K."/>
            <person name="Zeng Q."/>
            <person name="Gargeya S."/>
            <person name="Fitzgerald M."/>
            <person name="Haas B."/>
            <person name="Abouelleil A."/>
            <person name="Alvarado L."/>
            <person name="Arachchi H.M."/>
            <person name="Berlin A.M."/>
            <person name="Chapman S.B."/>
            <person name="Dewar J."/>
            <person name="Goldberg J."/>
            <person name="Griggs A."/>
            <person name="Gujja S."/>
            <person name="Hansen M."/>
            <person name="Howarth C."/>
            <person name="Imamovic A."/>
            <person name="Larimer J."/>
            <person name="McCowan C."/>
            <person name="Murphy C."/>
            <person name="Neiman D."/>
            <person name="Pearson M."/>
            <person name="Priest M."/>
            <person name="Roberts A."/>
            <person name="Saif S."/>
            <person name="Shea T."/>
            <person name="Sisk P."/>
            <person name="Sykes S."/>
            <person name="Wortman J."/>
            <person name="Nusbaum C."/>
            <person name="Birren B."/>
        </authorList>
    </citation>
    <scope>NUCLEOTIDE SEQUENCE [LARGE SCALE GENOMIC DNA]</scope>
    <source>
        <strain evidence="1 2">CIP 56.2</strain>
    </source>
</reference>
<protein>
    <recommendedName>
        <fullName evidence="3">Iron-containing redox enzyme family protein</fullName>
    </recommendedName>
</protein>
<name>N8XKN3_9GAMM</name>